<organism evidence="1 2">
    <name type="scientific">Burkholderia cenocepacia</name>
    <dbReference type="NCBI Taxonomy" id="95486"/>
    <lineage>
        <taxon>Bacteria</taxon>
        <taxon>Pseudomonadati</taxon>
        <taxon>Pseudomonadota</taxon>
        <taxon>Betaproteobacteria</taxon>
        <taxon>Burkholderiales</taxon>
        <taxon>Burkholderiaceae</taxon>
        <taxon>Burkholderia</taxon>
        <taxon>Burkholderia cepacia complex</taxon>
    </lineage>
</organism>
<sequence>MRGNRCRCDARFGGCAAGPHRRARSPRGSTPSCAPPARAPSAVSRGTVDAARYPHTHLAFFAFCLVFLVTAFSQISA</sequence>
<dbReference type="Proteomes" id="UP000188543">
    <property type="component" value="Unassembled WGS sequence"/>
</dbReference>
<gene>
    <name evidence="1" type="ORF">A8E72_02855</name>
</gene>
<comment type="caution">
    <text evidence="1">The sequence shown here is derived from an EMBL/GenBank/DDBJ whole genome shotgun (WGS) entry which is preliminary data.</text>
</comment>
<evidence type="ECO:0000313" key="2">
    <source>
        <dbReference type="Proteomes" id="UP000188543"/>
    </source>
</evidence>
<protein>
    <submittedName>
        <fullName evidence="1">Uncharacterized protein</fullName>
    </submittedName>
</protein>
<reference evidence="1 2" key="1">
    <citation type="submission" date="2016-08" db="EMBL/GenBank/DDBJ databases">
        <authorList>
            <person name="Seilhamer J.J."/>
        </authorList>
    </citation>
    <scope>NUCLEOTIDE SEQUENCE [LARGE SCALE GENOMIC DNA]</scope>
    <source>
        <strain evidence="1 2">VC14762</strain>
    </source>
</reference>
<dbReference type="AlphaFoldDB" id="A0A1V2XLC4"/>
<name>A0A1V2XLC4_9BURK</name>
<evidence type="ECO:0000313" key="1">
    <source>
        <dbReference type="EMBL" id="ONU92466.1"/>
    </source>
</evidence>
<dbReference type="EMBL" id="MUTJ01000013">
    <property type="protein sequence ID" value="ONU92466.1"/>
    <property type="molecule type" value="Genomic_DNA"/>
</dbReference>
<proteinExistence type="predicted"/>
<accession>A0A1V2XLC4</accession>